<keyword evidence="5" id="KW-0010">Activator</keyword>
<feature type="domain" description="HMG box" evidence="11">
    <location>
        <begin position="393"/>
        <end position="460"/>
    </location>
</feature>
<organism evidence="12 13">
    <name type="scientific">Dicentrarchus labrax</name>
    <name type="common">European seabass</name>
    <name type="synonym">Morone labrax</name>
    <dbReference type="NCBI Taxonomy" id="13489"/>
    <lineage>
        <taxon>Eukaryota</taxon>
        <taxon>Metazoa</taxon>
        <taxon>Chordata</taxon>
        <taxon>Craniata</taxon>
        <taxon>Vertebrata</taxon>
        <taxon>Euteleostomi</taxon>
        <taxon>Actinopterygii</taxon>
        <taxon>Neopterygii</taxon>
        <taxon>Teleostei</taxon>
        <taxon>Neoteleostei</taxon>
        <taxon>Acanthomorphata</taxon>
        <taxon>Eupercaria</taxon>
        <taxon>Moronidae</taxon>
        <taxon>Dicentrarchus</taxon>
    </lineage>
</organism>
<evidence type="ECO:0000256" key="6">
    <source>
        <dbReference type="ARBA" id="ARBA00023163"/>
    </source>
</evidence>
<dbReference type="GO" id="GO:0003677">
    <property type="term" value="F:DNA binding"/>
    <property type="evidence" value="ECO:0007669"/>
    <property type="project" value="UniProtKB-UniRule"/>
</dbReference>
<dbReference type="Pfam" id="PF14887">
    <property type="entry name" value="HMG_box_5"/>
    <property type="match status" value="1"/>
</dbReference>
<feature type="domain" description="HMG box" evidence="11">
    <location>
        <begin position="182"/>
        <end position="250"/>
    </location>
</feature>
<feature type="region of interest" description="Disordered" evidence="10">
    <location>
        <begin position="362"/>
        <end position="400"/>
    </location>
</feature>
<feature type="domain" description="HMG box" evidence="11">
    <location>
        <begin position="478"/>
        <end position="544"/>
    </location>
</feature>
<dbReference type="CDD" id="cd22003">
    <property type="entry name" value="HMG-box_UBF1_rpt6-like"/>
    <property type="match status" value="1"/>
</dbReference>
<evidence type="ECO:0000256" key="1">
    <source>
        <dbReference type="ARBA" id="ARBA00004123"/>
    </source>
</evidence>
<evidence type="ECO:0000256" key="3">
    <source>
        <dbReference type="ARBA" id="ARBA00023015"/>
    </source>
</evidence>
<keyword evidence="6" id="KW-0804">Transcription</keyword>
<feature type="DNA-binding region" description="HMG box" evidence="8">
    <location>
        <begin position="182"/>
        <end position="250"/>
    </location>
</feature>
<dbReference type="Proteomes" id="UP000694389">
    <property type="component" value="Unassembled WGS sequence"/>
</dbReference>
<keyword evidence="4 8" id="KW-0238">DNA-binding</keyword>
<evidence type="ECO:0000256" key="5">
    <source>
        <dbReference type="ARBA" id="ARBA00023159"/>
    </source>
</evidence>
<feature type="region of interest" description="Disordered" evidence="10">
    <location>
        <begin position="460"/>
        <end position="481"/>
    </location>
</feature>
<feature type="coiled-coil region" evidence="9">
    <location>
        <begin position="148"/>
        <end position="175"/>
    </location>
</feature>
<evidence type="ECO:0000313" key="12">
    <source>
        <dbReference type="Ensembl" id="ENSDLAP00005042681.2"/>
    </source>
</evidence>
<dbReference type="PANTHER" id="PTHR46318:SF5">
    <property type="entry name" value="NUCLEOLAR TRANSCRIPTION FACTOR 1 ISOFORM X1"/>
    <property type="match status" value="1"/>
</dbReference>
<reference evidence="12" key="1">
    <citation type="submission" date="2025-08" db="UniProtKB">
        <authorList>
            <consortium name="Ensembl"/>
        </authorList>
    </citation>
    <scope>IDENTIFICATION</scope>
</reference>
<feature type="DNA-binding region" description="HMG box" evidence="8">
    <location>
        <begin position="478"/>
        <end position="544"/>
    </location>
</feature>
<dbReference type="CDD" id="cd21999">
    <property type="entry name" value="HMG-box_UBF1_rpt2"/>
    <property type="match status" value="1"/>
</dbReference>
<dbReference type="AlphaFoldDB" id="A0A8C4HIC4"/>
<evidence type="ECO:0000256" key="9">
    <source>
        <dbReference type="SAM" id="Coils"/>
    </source>
</evidence>
<dbReference type="GO" id="GO:0005634">
    <property type="term" value="C:nucleus"/>
    <property type="evidence" value="ECO:0007669"/>
    <property type="project" value="UniProtKB-SubCell"/>
</dbReference>
<feature type="domain" description="HMG box" evidence="11">
    <location>
        <begin position="98"/>
        <end position="166"/>
    </location>
</feature>
<keyword evidence="13" id="KW-1185">Reference proteome</keyword>
<evidence type="ECO:0000313" key="13">
    <source>
        <dbReference type="Proteomes" id="UP000694389"/>
    </source>
</evidence>
<feature type="DNA-binding region" description="HMG box" evidence="8">
    <location>
        <begin position="393"/>
        <end position="460"/>
    </location>
</feature>
<evidence type="ECO:0000256" key="8">
    <source>
        <dbReference type="PROSITE-ProRule" id="PRU00267"/>
    </source>
</evidence>
<dbReference type="Ensembl" id="ENSDLAT00005045573.2">
    <property type="protein sequence ID" value="ENSDLAP00005042681.2"/>
    <property type="gene ID" value="ENSDLAG00005018990.2"/>
</dbReference>
<evidence type="ECO:0000259" key="11">
    <source>
        <dbReference type="PROSITE" id="PS50118"/>
    </source>
</evidence>
<dbReference type="CDD" id="cd22002">
    <property type="entry name" value="HMG-box_UBF1_rpt5"/>
    <property type="match status" value="1"/>
</dbReference>
<dbReference type="Gene3D" id="1.10.30.10">
    <property type="entry name" value="High mobility group box domain"/>
    <property type="match status" value="5"/>
</dbReference>
<dbReference type="SUPFAM" id="SSF47095">
    <property type="entry name" value="HMG-box"/>
    <property type="match status" value="5"/>
</dbReference>
<sequence length="569" mass="67563">CVLCLDEWSKEDCLTLLERIRSLLPDGDGMKYKTTESHFDWEKVCFGSFTGDMCRQKWQKVSSEVRKYRTMTELIVDATEFVKNPYKGKKLKTHPDFPKKPLTPYFRFFMEKRAKYAKIHPEMSNLDLTKILSKKYKELPDKKKQKYITEFQREKEEFEKNMARFKEDHPELIEERKKSDLPEKPKTPQQLWYNHEKKAYMKLHPEVSQKELKEALRRQWSQLSDKRRLKWISKALELQKDYEGSMRAYHEAHPDVNSDDHVRSVLTKAERQLKDKFDGRPTKPPPNGYSLYCAELMVNMKDVPSTERMVLCSKQWKMMTQKEKDMFQKRCEQVGSNALTSYQESLCCHFLLTDVCVSSEEEAERGREAEPEPWVPATLPKERRDGKKTAKLPETPKTAEEMWQHSVIGDYLAKYRSDRRKAQAGMEAAWKSMEKKEKIPWIKKAAEDQKRYERELLEMRTPPAGQSQRKPKFDGEPKKPPVSGYQMFSQELLTNGELNHFSLKERMVEIGKRWHKLSQTQKDKYKKMVEEQQGEYKAELEAWVKSLSPQDRAVYKEFSTSVSHYYYYC</sequence>
<dbReference type="SMART" id="SM00398">
    <property type="entry name" value="HMG"/>
    <property type="match status" value="5"/>
</dbReference>
<evidence type="ECO:0000256" key="7">
    <source>
        <dbReference type="ARBA" id="ARBA00023242"/>
    </source>
</evidence>
<proteinExistence type="predicted"/>
<evidence type="ECO:0000256" key="4">
    <source>
        <dbReference type="ARBA" id="ARBA00023125"/>
    </source>
</evidence>
<feature type="DNA-binding region" description="HMG box" evidence="8">
    <location>
        <begin position="98"/>
        <end position="166"/>
    </location>
</feature>
<protein>
    <recommendedName>
        <fullName evidence="11">HMG box domain-containing protein</fullName>
    </recommendedName>
</protein>
<keyword evidence="2" id="KW-0677">Repeat</keyword>
<accession>A0A8C4HIC4</accession>
<dbReference type="GeneTree" id="ENSGT00940000165754"/>
<dbReference type="PROSITE" id="PS50118">
    <property type="entry name" value="HMG_BOX_2"/>
    <property type="match status" value="4"/>
</dbReference>
<dbReference type="InterPro" id="IPR029215">
    <property type="entry name" value="HMG_box_5"/>
</dbReference>
<keyword evidence="7 8" id="KW-0539">Nucleus</keyword>
<evidence type="ECO:0000256" key="2">
    <source>
        <dbReference type="ARBA" id="ARBA00022737"/>
    </source>
</evidence>
<comment type="subcellular location">
    <subcellularLocation>
        <location evidence="1">Nucleus</location>
    </subcellularLocation>
</comment>
<dbReference type="InterPro" id="IPR009071">
    <property type="entry name" value="HMG_box_dom"/>
</dbReference>
<evidence type="ECO:0000256" key="10">
    <source>
        <dbReference type="SAM" id="MobiDB-lite"/>
    </source>
</evidence>
<keyword evidence="9" id="KW-0175">Coiled coil</keyword>
<dbReference type="Pfam" id="PF00505">
    <property type="entry name" value="HMG_box"/>
    <property type="match status" value="3"/>
</dbReference>
<dbReference type="CDD" id="cd21998">
    <property type="entry name" value="HMG-box_UBF1_rpt1-like"/>
    <property type="match status" value="1"/>
</dbReference>
<dbReference type="InterPro" id="IPR036910">
    <property type="entry name" value="HMG_box_dom_sf"/>
</dbReference>
<name>A0A8C4HIC4_DICLA</name>
<dbReference type="PANTHER" id="PTHR46318">
    <property type="entry name" value="UPSTREAM BINDING TRANSCRIPTION FACTOR"/>
    <property type="match status" value="1"/>
</dbReference>
<reference evidence="12" key="2">
    <citation type="submission" date="2025-09" db="UniProtKB">
        <authorList>
            <consortium name="Ensembl"/>
        </authorList>
    </citation>
    <scope>IDENTIFICATION</scope>
</reference>
<dbReference type="InterPro" id="IPR051762">
    <property type="entry name" value="UBF1"/>
</dbReference>
<keyword evidence="3" id="KW-0805">Transcription regulation</keyword>
<gene>
    <name evidence="12" type="primary">ubtfl</name>
</gene>